<dbReference type="Proteomes" id="UP000005220">
    <property type="component" value="Chromosome 8"/>
</dbReference>
<dbReference type="InterPro" id="IPR007185">
    <property type="entry name" value="DNA_pol_a/d/e_bsu"/>
</dbReference>
<gene>
    <name evidence="10" type="primary">KAFR0H01120</name>
    <name evidence="10" type="ORF">KAFR_0H01120</name>
</gene>
<keyword evidence="11" id="KW-1185">Reference proteome</keyword>
<organism evidence="10 11">
    <name type="scientific">Kazachstania africana (strain ATCC 22294 / BCRC 22015 / CBS 2517 / CECT 1963 / NBRC 1671 / NRRL Y-8276)</name>
    <name type="common">Yeast</name>
    <name type="synonym">Kluyveromyces africanus</name>
    <dbReference type="NCBI Taxonomy" id="1071382"/>
    <lineage>
        <taxon>Eukaryota</taxon>
        <taxon>Fungi</taxon>
        <taxon>Dikarya</taxon>
        <taxon>Ascomycota</taxon>
        <taxon>Saccharomycotina</taxon>
        <taxon>Saccharomycetes</taxon>
        <taxon>Saccharomycetales</taxon>
        <taxon>Saccharomycetaceae</taxon>
        <taxon>Kazachstania</taxon>
    </lineage>
</organism>
<dbReference type="KEGG" id="kaf:KAFR_0H01120"/>
<reference evidence="10 11" key="1">
    <citation type="journal article" date="2011" name="Proc. Natl. Acad. Sci. U.S.A.">
        <title>Evolutionary erosion of yeast sex chromosomes by mating-type switching accidents.</title>
        <authorList>
            <person name="Gordon J.L."/>
            <person name="Armisen D."/>
            <person name="Proux-Wera E."/>
            <person name="Oheigeartaigh S.S."/>
            <person name="Byrne K.P."/>
            <person name="Wolfe K.H."/>
        </authorList>
    </citation>
    <scope>NUCLEOTIDE SEQUENCE [LARGE SCALE GENOMIC DNA]</scope>
    <source>
        <strain evidence="11">ATCC 22294 / BCRC 22015 / CBS 2517 / CECT 1963 / NBRC 1671 / NRRL Y-8276</strain>
    </source>
</reference>
<name>H2AYW6_KAZAF</name>
<dbReference type="Gene3D" id="3.60.21.60">
    <property type="match status" value="2"/>
</dbReference>
<comment type="function">
    <text evidence="6">Accessory subunit of the DNA polymerase alpha complex (also known as the alpha DNA polymerase-primase complex) which plays an essential role in the initiation of DNA synthesis.</text>
</comment>
<accession>H2AYW6</accession>
<dbReference type="RefSeq" id="XP_003958657.1">
    <property type="nucleotide sequence ID" value="XM_003958608.1"/>
</dbReference>
<dbReference type="HOGENOM" id="CLU_014923_1_0_1"/>
<dbReference type="Pfam" id="PF04042">
    <property type="entry name" value="DNA_pol_E_B"/>
    <property type="match status" value="1"/>
</dbReference>
<sequence length="679" mass="76544">MVSIINDENNEIVSRFGPDANNPDILSHLENLSKLFAITSEDLYIKWEQFSYQTLNNETSLSMRNLTQFKSFLQAQIEKQANAAVGNLSNSTTSNTSNSVPTAKKPKNIRPLTANSSLFGFNIPKTPILTKKRKIESIDGNDSKNIKLEFSQDENNSMNSEVSIKNEISTGTPIPKRSVTLKQESGKIIDSLNPQNLEISAGYHSEGKSSNDDQTVSKVRIQPIYDPIKYKFRTMRQNLIEVSDVLDEQIEIFTKLIMESFKLPPSDFADPTVQSQSSVYCVGRIVPDTITSEGFLNPESLSLETSRVSGIGRRVRLDLSNIEETSLFAGQIVGLRGKNANGDSFSVEEILELPYPEFPVSTEEELLEYKTLLDNKSEKILVTSGPYIPDNNFDLSHLEEFVERVNQEIKPHIIIMFGPFIDVTNPIIMAGNIPHFQNLKQQPRTLNELFTKLITPILKKINPSTQVILIPSTKDALSQHASYPQDSFDRRILQLPKNFKCFTNPSTFQLNETFFSCSNVDIFKDMKEVTKGGKTSMSNRFDRISTHLLQQRRFYPVFPGSIKSMTIPDPNTKDTKSYKHVSGADLEVSYLGLTEFIGNLASDILIIPSEMHAFARCVKNVIFINPGKFIRMKGGRGTYAQISINCPDLNNDDFTKIDGDESVYLHNIWKRSRIDIVNN</sequence>
<evidence type="ECO:0000256" key="6">
    <source>
        <dbReference type="PIRNR" id="PIRNR018300"/>
    </source>
</evidence>
<dbReference type="GO" id="GO:0005658">
    <property type="term" value="C:alpha DNA polymerase:primase complex"/>
    <property type="evidence" value="ECO:0007669"/>
    <property type="project" value="EnsemblFungi"/>
</dbReference>
<dbReference type="GO" id="GO:0005635">
    <property type="term" value="C:nuclear envelope"/>
    <property type="evidence" value="ECO:0007669"/>
    <property type="project" value="EnsemblFungi"/>
</dbReference>
<dbReference type="GO" id="GO:0016233">
    <property type="term" value="P:telomere capping"/>
    <property type="evidence" value="ECO:0007669"/>
    <property type="project" value="EnsemblFungi"/>
</dbReference>
<dbReference type="Pfam" id="PF22062">
    <property type="entry name" value="OB_DPOA2"/>
    <property type="match status" value="1"/>
</dbReference>
<dbReference type="FunCoup" id="H2AYW6">
    <property type="interactions" value="462"/>
</dbReference>
<dbReference type="InterPro" id="IPR016722">
    <property type="entry name" value="DNA_pol_alpha_bsu"/>
</dbReference>
<evidence type="ECO:0000313" key="11">
    <source>
        <dbReference type="Proteomes" id="UP000005220"/>
    </source>
</evidence>
<evidence type="ECO:0000256" key="4">
    <source>
        <dbReference type="ARBA" id="ARBA00022705"/>
    </source>
</evidence>
<dbReference type="PANTHER" id="PTHR23061:SF12">
    <property type="entry name" value="DNA POLYMERASE ALPHA SUBUNIT B"/>
    <property type="match status" value="1"/>
</dbReference>
<protein>
    <recommendedName>
        <fullName evidence="3 6">DNA polymerase alpha subunit B</fullName>
    </recommendedName>
</protein>
<evidence type="ECO:0000256" key="1">
    <source>
        <dbReference type="ARBA" id="ARBA00004123"/>
    </source>
</evidence>
<evidence type="ECO:0000256" key="2">
    <source>
        <dbReference type="ARBA" id="ARBA00007299"/>
    </source>
</evidence>
<keyword evidence="4 6" id="KW-0235">DNA replication</keyword>
<dbReference type="AlphaFoldDB" id="H2AYW6"/>
<dbReference type="STRING" id="1071382.H2AYW6"/>
<evidence type="ECO:0000256" key="7">
    <source>
        <dbReference type="SAM" id="MobiDB-lite"/>
    </source>
</evidence>
<dbReference type="GO" id="GO:0003677">
    <property type="term" value="F:DNA binding"/>
    <property type="evidence" value="ECO:0007669"/>
    <property type="project" value="InterPro"/>
</dbReference>
<dbReference type="InParanoid" id="H2AYW6"/>
<dbReference type="PIRSF" id="PIRSF018300">
    <property type="entry name" value="DNA_pol_alph_2"/>
    <property type="match status" value="1"/>
</dbReference>
<dbReference type="InterPro" id="IPR054300">
    <property type="entry name" value="OB_DPOA2"/>
</dbReference>
<feature type="domain" description="DNA polymerase alpha/delta/epsilon subunit B" evidence="8">
    <location>
        <begin position="380"/>
        <end position="615"/>
    </location>
</feature>
<comment type="similarity">
    <text evidence="2 6">Belongs to the DNA polymerase alpha subunit B family.</text>
</comment>
<evidence type="ECO:0000313" key="10">
    <source>
        <dbReference type="EMBL" id="CCF59522.1"/>
    </source>
</evidence>
<feature type="region of interest" description="Disordered" evidence="7">
    <location>
        <begin position="87"/>
        <end position="108"/>
    </location>
</feature>
<evidence type="ECO:0000256" key="5">
    <source>
        <dbReference type="ARBA" id="ARBA00023242"/>
    </source>
</evidence>
<dbReference type="GO" id="GO:0003887">
    <property type="term" value="F:DNA-directed DNA polymerase activity"/>
    <property type="evidence" value="ECO:0007669"/>
    <property type="project" value="EnsemblFungi"/>
</dbReference>
<dbReference type="eggNOG" id="KOG1625">
    <property type="taxonomic scope" value="Eukaryota"/>
</dbReference>
<comment type="subcellular location">
    <subcellularLocation>
        <location evidence="1 6">Nucleus</location>
    </subcellularLocation>
</comment>
<keyword evidence="5 6" id="KW-0539">Nucleus</keyword>
<evidence type="ECO:0000259" key="8">
    <source>
        <dbReference type="Pfam" id="PF04042"/>
    </source>
</evidence>
<dbReference type="GeneID" id="13887519"/>
<proteinExistence type="inferred from homology"/>
<feature type="compositionally biased region" description="Low complexity" evidence="7">
    <location>
        <begin position="89"/>
        <end position="99"/>
    </location>
</feature>
<feature type="domain" description="DNA polymerase alpha subunit B OB" evidence="9">
    <location>
        <begin position="243"/>
        <end position="353"/>
    </location>
</feature>
<evidence type="ECO:0000256" key="3">
    <source>
        <dbReference type="ARBA" id="ARBA00018596"/>
    </source>
</evidence>
<dbReference type="GO" id="GO:0006270">
    <property type="term" value="P:DNA replication initiation"/>
    <property type="evidence" value="ECO:0007669"/>
    <property type="project" value="EnsemblFungi"/>
</dbReference>
<dbReference type="OrthoDB" id="336885at2759"/>
<dbReference type="PANTHER" id="PTHR23061">
    <property type="entry name" value="DNA POLYMERASE 2 ALPHA 70 KDA SUBUNIT"/>
    <property type="match status" value="1"/>
</dbReference>
<dbReference type="EMBL" id="HE650828">
    <property type="protein sequence ID" value="CCF59522.1"/>
    <property type="molecule type" value="Genomic_DNA"/>
</dbReference>
<evidence type="ECO:0000259" key="9">
    <source>
        <dbReference type="Pfam" id="PF22062"/>
    </source>
</evidence>